<evidence type="ECO:0000313" key="5">
    <source>
        <dbReference type="Proteomes" id="UP001162162"/>
    </source>
</evidence>
<dbReference type="InterPro" id="IPR012337">
    <property type="entry name" value="RNaseH-like_sf"/>
</dbReference>
<name>A0AAV8YPI6_9CUCU</name>
<dbReference type="GO" id="GO:0000724">
    <property type="term" value="P:double-strand break repair via homologous recombination"/>
    <property type="evidence" value="ECO:0007669"/>
    <property type="project" value="TreeGrafter"/>
</dbReference>
<dbReference type="InterPro" id="IPR030559">
    <property type="entry name" value="PolZ_Rev3"/>
</dbReference>
<proteinExistence type="predicted"/>
<dbReference type="PANTHER" id="PTHR45812:SF1">
    <property type="entry name" value="DNA POLYMERASE ZETA CATALYTIC SUBUNIT"/>
    <property type="match status" value="1"/>
</dbReference>
<dbReference type="GO" id="GO:0042276">
    <property type="term" value="P:error-prone translesion synthesis"/>
    <property type="evidence" value="ECO:0007669"/>
    <property type="project" value="TreeGrafter"/>
</dbReference>
<evidence type="ECO:0000256" key="1">
    <source>
        <dbReference type="ARBA" id="ARBA00049244"/>
    </source>
</evidence>
<organism evidence="4 5">
    <name type="scientific">Aromia moschata</name>
    <dbReference type="NCBI Taxonomy" id="1265417"/>
    <lineage>
        <taxon>Eukaryota</taxon>
        <taxon>Metazoa</taxon>
        <taxon>Ecdysozoa</taxon>
        <taxon>Arthropoda</taxon>
        <taxon>Hexapoda</taxon>
        <taxon>Insecta</taxon>
        <taxon>Pterygota</taxon>
        <taxon>Neoptera</taxon>
        <taxon>Endopterygota</taxon>
        <taxon>Coleoptera</taxon>
        <taxon>Polyphaga</taxon>
        <taxon>Cucujiformia</taxon>
        <taxon>Chrysomeloidea</taxon>
        <taxon>Cerambycidae</taxon>
        <taxon>Cerambycinae</taxon>
        <taxon>Callichromatini</taxon>
        <taxon>Aromia</taxon>
    </lineage>
</organism>
<dbReference type="EMBL" id="JAPWTK010000065">
    <property type="protein sequence ID" value="KAJ8952657.1"/>
    <property type="molecule type" value="Genomic_DNA"/>
</dbReference>
<comment type="catalytic activity">
    <reaction evidence="1">
        <text>DNA(n) + a 2'-deoxyribonucleoside 5'-triphosphate = DNA(n+1) + diphosphate</text>
        <dbReference type="Rhea" id="RHEA:22508"/>
        <dbReference type="Rhea" id="RHEA-COMP:17339"/>
        <dbReference type="Rhea" id="RHEA-COMP:17340"/>
        <dbReference type="ChEBI" id="CHEBI:33019"/>
        <dbReference type="ChEBI" id="CHEBI:61560"/>
        <dbReference type="ChEBI" id="CHEBI:173112"/>
        <dbReference type="EC" id="2.7.7.7"/>
    </reaction>
</comment>
<sequence length="267" mass="30450">LCSFQTSLKLIEHNTMTTYLIRIINLDSYMSPPVQGLDVVYSDFRGALINQVPIIRLFGSTPTGQKICVHIHGVFPYFYIPYDGTQEVNSLMHHIAISIDKAVNISLNQASSKTQHVYKISLVSGIPMYGYHNKKHQFLKVYLYNPLLIRKVGNLLMNETTLGKIYQPHEIHLSFPLQFMIDYNLHGMSNMILSDMKFRMDPTCVNPEISPERYLPLTISKVTVCELEGDAFADDIVNRQEIASGNIGVNPGIFALWADEKQRRRNK</sequence>
<dbReference type="Proteomes" id="UP001162162">
    <property type="component" value="Unassembled WGS sequence"/>
</dbReference>
<evidence type="ECO:0008006" key="6">
    <source>
        <dbReference type="Google" id="ProtNLM"/>
    </source>
</evidence>
<dbReference type="AlphaFoldDB" id="A0AAV8YPI6"/>
<dbReference type="GO" id="GO:0003887">
    <property type="term" value="F:DNA-directed DNA polymerase activity"/>
    <property type="evidence" value="ECO:0007669"/>
    <property type="project" value="UniProtKB-EC"/>
</dbReference>
<feature type="non-terminal residue" evidence="4">
    <location>
        <position position="1"/>
    </location>
</feature>
<dbReference type="Pfam" id="PF24055">
    <property type="entry name" value="POL3_N"/>
    <property type="match status" value="1"/>
</dbReference>
<dbReference type="PANTHER" id="PTHR45812">
    <property type="entry name" value="DNA POLYMERASE ZETA CATALYTIC SUBUNIT"/>
    <property type="match status" value="1"/>
</dbReference>
<dbReference type="Pfam" id="PF24065">
    <property type="entry name" value="REV3_N"/>
    <property type="match status" value="1"/>
</dbReference>
<evidence type="ECO:0000313" key="4">
    <source>
        <dbReference type="EMBL" id="KAJ8952657.1"/>
    </source>
</evidence>
<dbReference type="InterPro" id="IPR056435">
    <property type="entry name" value="DPOD/Z_N"/>
</dbReference>
<dbReference type="InterPro" id="IPR056447">
    <property type="entry name" value="REV3_N"/>
</dbReference>
<dbReference type="Gene3D" id="3.30.342.10">
    <property type="entry name" value="DNA Polymerase, chain B, domain 1"/>
    <property type="match status" value="1"/>
</dbReference>
<keyword evidence="5" id="KW-1185">Reference proteome</keyword>
<accession>A0AAV8YPI6</accession>
<evidence type="ECO:0000259" key="2">
    <source>
        <dbReference type="Pfam" id="PF24055"/>
    </source>
</evidence>
<dbReference type="GO" id="GO:0016035">
    <property type="term" value="C:zeta DNA polymerase complex"/>
    <property type="evidence" value="ECO:0007669"/>
    <property type="project" value="InterPro"/>
</dbReference>
<protein>
    <recommendedName>
        <fullName evidence="6">DNA polymerase zeta catalytic subunit</fullName>
    </recommendedName>
</protein>
<feature type="non-terminal residue" evidence="4">
    <location>
        <position position="267"/>
    </location>
</feature>
<evidence type="ECO:0000259" key="3">
    <source>
        <dbReference type="Pfam" id="PF24065"/>
    </source>
</evidence>
<feature type="domain" description="DNA polymerase zeta catalytic subunit N-terminal" evidence="3">
    <location>
        <begin position="19"/>
        <end position="72"/>
    </location>
</feature>
<dbReference type="SUPFAM" id="SSF53098">
    <property type="entry name" value="Ribonuclease H-like"/>
    <property type="match status" value="1"/>
</dbReference>
<reference evidence="4" key="1">
    <citation type="journal article" date="2023" name="Insect Mol. Biol.">
        <title>Genome sequencing provides insights into the evolution of gene families encoding plant cell wall-degrading enzymes in longhorned beetles.</title>
        <authorList>
            <person name="Shin N.R."/>
            <person name="Okamura Y."/>
            <person name="Kirsch R."/>
            <person name="Pauchet Y."/>
        </authorList>
    </citation>
    <scope>NUCLEOTIDE SEQUENCE</scope>
    <source>
        <strain evidence="4">AMC_N1</strain>
    </source>
</reference>
<comment type="caution">
    <text evidence="4">The sequence shown here is derived from an EMBL/GenBank/DDBJ whole genome shotgun (WGS) entry which is preliminary data.</text>
</comment>
<gene>
    <name evidence="4" type="ORF">NQ318_020972</name>
</gene>
<feature type="domain" description="DNA polymerase delta/zeta catalytic subunit N-terminal" evidence="2">
    <location>
        <begin position="73"/>
        <end position="149"/>
    </location>
</feature>
<dbReference type="GO" id="GO:0005634">
    <property type="term" value="C:nucleus"/>
    <property type="evidence" value="ECO:0007669"/>
    <property type="project" value="TreeGrafter"/>
</dbReference>